<gene>
    <name evidence="4" type="ORF">EIB75_05705</name>
</gene>
<dbReference type="Pfam" id="PF06580">
    <property type="entry name" value="His_kinase"/>
    <property type="match status" value="1"/>
</dbReference>
<feature type="domain" description="Signal transduction histidine kinase internal region" evidence="3">
    <location>
        <begin position="174"/>
        <end position="253"/>
    </location>
</feature>
<proteinExistence type="predicted"/>
<feature type="transmembrane region" description="Helical" evidence="2">
    <location>
        <begin position="50"/>
        <end position="72"/>
    </location>
</feature>
<feature type="transmembrane region" description="Helical" evidence="2">
    <location>
        <begin position="118"/>
        <end position="139"/>
    </location>
</feature>
<evidence type="ECO:0000259" key="3">
    <source>
        <dbReference type="Pfam" id="PF06580"/>
    </source>
</evidence>
<keyword evidence="2" id="KW-0472">Membrane</keyword>
<dbReference type="GO" id="GO:0016020">
    <property type="term" value="C:membrane"/>
    <property type="evidence" value="ECO:0007669"/>
    <property type="project" value="InterPro"/>
</dbReference>
<dbReference type="GO" id="GO:0000155">
    <property type="term" value="F:phosphorelay sensor kinase activity"/>
    <property type="evidence" value="ECO:0007669"/>
    <property type="project" value="InterPro"/>
</dbReference>
<keyword evidence="2" id="KW-0812">Transmembrane</keyword>
<evidence type="ECO:0000256" key="2">
    <source>
        <dbReference type="SAM" id="Phobius"/>
    </source>
</evidence>
<evidence type="ECO:0000256" key="1">
    <source>
        <dbReference type="SAM" id="Coils"/>
    </source>
</evidence>
<dbReference type="KEGG" id="eva:EIB75_05705"/>
<dbReference type="InterPro" id="IPR010559">
    <property type="entry name" value="Sig_transdc_His_kin_internal"/>
</dbReference>
<evidence type="ECO:0000313" key="4">
    <source>
        <dbReference type="EMBL" id="AZI54774.1"/>
    </source>
</evidence>
<dbReference type="PANTHER" id="PTHR34220:SF7">
    <property type="entry name" value="SENSOR HISTIDINE KINASE YPDA"/>
    <property type="match status" value="1"/>
</dbReference>
<dbReference type="Proteomes" id="UP000272316">
    <property type="component" value="Chromosome"/>
</dbReference>
<keyword evidence="2" id="KW-1133">Transmembrane helix</keyword>
<accession>A0A3G8ZJT3</accession>
<dbReference type="AlphaFoldDB" id="A0A3G8ZJT3"/>
<reference evidence="5" key="1">
    <citation type="submission" date="2018-11" db="EMBL/GenBank/DDBJ databases">
        <title>Proposal to divide the Flavobacteriaceae and reorganize its genera based on Amino Acid Identity values calculated from whole genome sequences.</title>
        <authorList>
            <person name="Nicholson A.C."/>
            <person name="Gulvik C.A."/>
            <person name="Whitney A.M."/>
            <person name="Sheth M."/>
            <person name="Batra D."/>
            <person name="Pryor J."/>
            <person name="Bernardet J.-F."/>
            <person name="Hugo C."/>
            <person name="Kampfer P."/>
            <person name="Newman J.D."/>
            <person name="McQuiston J.R."/>
        </authorList>
    </citation>
    <scope>NUCLEOTIDE SEQUENCE [LARGE SCALE GENOMIC DNA]</scope>
    <source>
        <strain evidence="5">H6466</strain>
    </source>
</reference>
<protein>
    <recommendedName>
        <fullName evidence="3">Signal transduction histidine kinase internal region domain-containing protein</fullName>
    </recommendedName>
</protein>
<feature type="coiled-coil region" evidence="1">
    <location>
        <begin position="222"/>
        <end position="249"/>
    </location>
</feature>
<organism evidence="4 5">
    <name type="scientific">Epilithonimonas vandammei</name>
    <dbReference type="NCBI Taxonomy" id="2487072"/>
    <lineage>
        <taxon>Bacteria</taxon>
        <taxon>Pseudomonadati</taxon>
        <taxon>Bacteroidota</taxon>
        <taxon>Flavobacteriia</taxon>
        <taxon>Flavobacteriales</taxon>
        <taxon>Weeksellaceae</taxon>
        <taxon>Chryseobacterium group</taxon>
        <taxon>Epilithonimonas</taxon>
    </lineage>
</organism>
<evidence type="ECO:0000313" key="5">
    <source>
        <dbReference type="Proteomes" id="UP000272316"/>
    </source>
</evidence>
<feature type="transmembrane region" description="Helical" evidence="2">
    <location>
        <begin position="20"/>
        <end position="38"/>
    </location>
</feature>
<sequence>MLTSAILNQFFLKLNALPKIVLHSLAWGLYILYTYGLNLITVKDLYITDILALSLPLILFFYLCLFGFSLFWKNPLVAVLYFIVIFGCLFGLGYFLIDDIFPKFGIEIKSDSFSFAGYTQEVLIATFKFFIYALLYFVIQEWLKTQQNLKNSEVERLKAEDLKNKKEIENIKYQYAFLRSQINPHFLYNTLNVFFSQALKVSEPLAENILKLSDLMRYALDNSDENNGKIQLQKELDQLQRVIDIQQMRFSDRKQIRLNIDGDIKDQKIPPLSLITIVENSFKYGDLNDPVHPLEINICVTDEMVSVDLKNKKRKNTSEILSNNIGINNLKQRLDYSFAGKYQLDIRDLENFYHLHLRIQQ</sequence>
<dbReference type="PANTHER" id="PTHR34220">
    <property type="entry name" value="SENSOR HISTIDINE KINASE YPDA"/>
    <property type="match status" value="1"/>
</dbReference>
<dbReference type="InterPro" id="IPR050640">
    <property type="entry name" value="Bact_2-comp_sensor_kinase"/>
</dbReference>
<keyword evidence="1" id="KW-0175">Coiled coil</keyword>
<feature type="transmembrane region" description="Helical" evidence="2">
    <location>
        <begin position="78"/>
        <end position="97"/>
    </location>
</feature>
<dbReference type="EMBL" id="CP034160">
    <property type="protein sequence ID" value="AZI54774.1"/>
    <property type="molecule type" value="Genomic_DNA"/>
</dbReference>
<name>A0A3G8ZJT3_9FLAO</name>